<dbReference type="SUPFAM" id="SSF56935">
    <property type="entry name" value="Porins"/>
    <property type="match status" value="1"/>
</dbReference>
<evidence type="ECO:0000313" key="11">
    <source>
        <dbReference type="EMBL" id="MBP3942616.1"/>
    </source>
</evidence>
<dbReference type="InterPro" id="IPR008969">
    <property type="entry name" value="CarboxyPept-like_regulatory"/>
</dbReference>
<name>A0A8T4H941_9SPHI</name>
<dbReference type="Gene3D" id="2.40.170.20">
    <property type="entry name" value="TonB-dependent receptor, beta-barrel domain"/>
    <property type="match status" value="1"/>
</dbReference>
<dbReference type="InterPro" id="IPR037066">
    <property type="entry name" value="Plug_dom_sf"/>
</dbReference>
<keyword evidence="5 9" id="KW-0732">Signal</keyword>
<gene>
    <name evidence="11" type="ORF">J5U18_03395</name>
</gene>
<evidence type="ECO:0000256" key="4">
    <source>
        <dbReference type="ARBA" id="ARBA00022692"/>
    </source>
</evidence>
<feature type="signal peptide" evidence="9">
    <location>
        <begin position="1"/>
        <end position="21"/>
    </location>
</feature>
<dbReference type="NCBIfam" id="TIGR04057">
    <property type="entry name" value="SusC_RagA_signa"/>
    <property type="match status" value="1"/>
</dbReference>
<dbReference type="Pfam" id="PF07715">
    <property type="entry name" value="Plug"/>
    <property type="match status" value="1"/>
</dbReference>
<evidence type="ECO:0000256" key="7">
    <source>
        <dbReference type="ARBA" id="ARBA00023237"/>
    </source>
</evidence>
<dbReference type="InterPro" id="IPR023996">
    <property type="entry name" value="TonB-dep_OMP_SusC/RagA"/>
</dbReference>
<keyword evidence="7 8" id="KW-0998">Cell outer membrane</keyword>
<dbReference type="GO" id="GO:0009279">
    <property type="term" value="C:cell outer membrane"/>
    <property type="evidence" value="ECO:0007669"/>
    <property type="project" value="UniProtKB-SubCell"/>
</dbReference>
<evidence type="ECO:0000259" key="10">
    <source>
        <dbReference type="Pfam" id="PF07715"/>
    </source>
</evidence>
<dbReference type="Gene3D" id="2.170.130.10">
    <property type="entry name" value="TonB-dependent receptor, plug domain"/>
    <property type="match status" value="1"/>
</dbReference>
<dbReference type="Proteomes" id="UP000679691">
    <property type="component" value="Unassembled WGS sequence"/>
</dbReference>
<keyword evidence="3 8" id="KW-1134">Transmembrane beta strand</keyword>
<dbReference type="GO" id="GO:0015344">
    <property type="term" value="F:siderophore uptake transmembrane transporter activity"/>
    <property type="evidence" value="ECO:0007669"/>
    <property type="project" value="TreeGrafter"/>
</dbReference>
<dbReference type="Gene3D" id="2.60.40.1120">
    <property type="entry name" value="Carboxypeptidase-like, regulatory domain"/>
    <property type="match status" value="1"/>
</dbReference>
<keyword evidence="2 8" id="KW-0813">Transport</keyword>
<dbReference type="NCBIfam" id="TIGR04056">
    <property type="entry name" value="OMP_RagA_SusC"/>
    <property type="match status" value="1"/>
</dbReference>
<dbReference type="Pfam" id="PF13715">
    <property type="entry name" value="CarbopepD_reg_2"/>
    <property type="match status" value="1"/>
</dbReference>
<feature type="chain" id="PRO_5035931535" evidence="9">
    <location>
        <begin position="22"/>
        <end position="1099"/>
    </location>
</feature>
<dbReference type="InterPro" id="IPR036942">
    <property type="entry name" value="Beta-barrel_TonB_sf"/>
</dbReference>
<dbReference type="EMBL" id="JAGKSB010000003">
    <property type="protein sequence ID" value="MBP3942616.1"/>
    <property type="molecule type" value="Genomic_DNA"/>
</dbReference>
<dbReference type="AlphaFoldDB" id="A0A8T4H941"/>
<evidence type="ECO:0000256" key="5">
    <source>
        <dbReference type="ARBA" id="ARBA00022729"/>
    </source>
</evidence>
<dbReference type="RefSeq" id="WP_353546099.1">
    <property type="nucleotide sequence ID" value="NZ_JAGKSB010000003.1"/>
</dbReference>
<sequence length="1099" mass="121360">MKKSKLFHVLAFSMMVSLADAEMSFAATKTNYQSSQAKLTGVVTDGAKPLSGASVSVKGTGIATYTDNSGQFSLPTIPTGATLVVTYVGFGTKEINWKGEKSLQITLESTANDLDEVVVVAYGTAKKSSLTGSASVVKSEQIAKISGSGFAEALQGMSAGVNVVNNEGNPGGDTRIQIRGISSMSGSSNPLYVLDGMPYDGQLNSISQSDIESITVLKDAAASSLYGSRAANGVVVITTKKGKTAKPQLNFRSAWGTSDNAVKNPTKASPQDQLLNTWEAMYNDQFYKYGLSTKDAGDWASKNVLGKILKSVTNSKGEASYVSPFKHINEQYVLHDGQGNGYINPNLEMVWKESDYDVYGAVFSRKLRQDYGMDVSGATSDGKTNYFLSSSYLDDKGFASSQYFKRYGFRANVTSQVTKWLQLGGNLSYSSSRQNVSGAARGLIFTTSMYSPWLRNKDNTDWVYSEKTGQRMYDYGNYVNNFFGIHVLDNKGDYWNNTNDESFNNNLRSMVASRFFASITLPYNLNFKSSLSIDDNGTKNFTYGSAVHGSGQLAPYGVTAMTSGGSASRSNNTVRSVTFNNILNWSQDFGQSNVSAMIGQESYTNNSLYDYGYGQGIMQIGQYELASTTTNWSVNSAKDRYALSSFFGKIDYSYGDKYFASGSYRRDGSSRFHPDNRWGDFFSAGVSWRLNKENFLKDVSWIDNLSFRSSYGTTGNDKLITRGDAGIAGGEILYAYQGVYQSNDLYGSAGLKPSTFGTPGLKWERNKQFNAAIDFSFFKNLYGTIEYYSRNSSDLLYYKQFALSAQAGSATGLNTNLGNLRNSGFEFSLGADAIRKENFNWKIDANLSTLKNEITYLPGGEFTYSNRTAGYKLAEGYSLYEFYMVKNAGVNPETGNMQYWVKDGESWRKTEKYDAEVTSRDYQRIGSALPKVYGSLTNSFRIKALDFSFMLYYSLGSMMYDYAYIERTAVRGGVGVVQDLMDDHWRKPGDQALLPKYSNDDYSATRKASDFYIFKNDYLRLRNVSLGYTLPKTMLERAGISKMRFYVSGDNLLTFGAAKNRYSDPETAMSGNNYNGSADKDNGIQGSRRVYTAGLQLSF</sequence>
<organism evidence="11 12">
    <name type="scientific">Rhinopithecimicrobium faecis</name>
    <dbReference type="NCBI Taxonomy" id="2820698"/>
    <lineage>
        <taxon>Bacteria</taxon>
        <taxon>Pseudomonadati</taxon>
        <taxon>Bacteroidota</taxon>
        <taxon>Sphingobacteriia</taxon>
        <taxon>Sphingobacteriales</taxon>
        <taxon>Sphingobacteriaceae</taxon>
        <taxon>Rhinopithecimicrobium</taxon>
    </lineage>
</organism>
<evidence type="ECO:0000256" key="9">
    <source>
        <dbReference type="SAM" id="SignalP"/>
    </source>
</evidence>
<keyword evidence="12" id="KW-1185">Reference proteome</keyword>
<evidence type="ECO:0000256" key="2">
    <source>
        <dbReference type="ARBA" id="ARBA00022448"/>
    </source>
</evidence>
<comment type="similarity">
    <text evidence="8">Belongs to the TonB-dependent receptor family.</text>
</comment>
<dbReference type="InterPro" id="IPR023997">
    <property type="entry name" value="TonB-dep_OMP_SusC/RagA_CS"/>
</dbReference>
<dbReference type="PROSITE" id="PS52016">
    <property type="entry name" value="TONB_DEPENDENT_REC_3"/>
    <property type="match status" value="1"/>
</dbReference>
<dbReference type="SUPFAM" id="SSF49464">
    <property type="entry name" value="Carboxypeptidase regulatory domain-like"/>
    <property type="match status" value="1"/>
</dbReference>
<comment type="caution">
    <text evidence="11">The sequence shown here is derived from an EMBL/GenBank/DDBJ whole genome shotgun (WGS) entry which is preliminary data.</text>
</comment>
<evidence type="ECO:0000256" key="6">
    <source>
        <dbReference type="ARBA" id="ARBA00023136"/>
    </source>
</evidence>
<feature type="domain" description="TonB-dependent receptor plug" evidence="10">
    <location>
        <begin position="127"/>
        <end position="234"/>
    </location>
</feature>
<protein>
    <submittedName>
        <fullName evidence="11">SusC/RagA family TonB-linked outer membrane protein</fullName>
    </submittedName>
</protein>
<proteinExistence type="inferred from homology"/>
<comment type="subcellular location">
    <subcellularLocation>
        <location evidence="1 8">Cell outer membrane</location>
        <topology evidence="1 8">Multi-pass membrane protein</topology>
    </subcellularLocation>
</comment>
<accession>A0A8T4H941</accession>
<dbReference type="PANTHER" id="PTHR30069">
    <property type="entry name" value="TONB-DEPENDENT OUTER MEMBRANE RECEPTOR"/>
    <property type="match status" value="1"/>
</dbReference>
<dbReference type="InterPro" id="IPR012910">
    <property type="entry name" value="Plug_dom"/>
</dbReference>
<evidence type="ECO:0000256" key="8">
    <source>
        <dbReference type="PROSITE-ProRule" id="PRU01360"/>
    </source>
</evidence>
<evidence type="ECO:0000313" key="12">
    <source>
        <dbReference type="Proteomes" id="UP000679691"/>
    </source>
</evidence>
<reference evidence="11" key="1">
    <citation type="submission" date="2021-03" db="EMBL/GenBank/DDBJ databases">
        <authorList>
            <person name="Lu T."/>
            <person name="Wang Q."/>
            <person name="Han X."/>
        </authorList>
    </citation>
    <scope>NUCLEOTIDE SEQUENCE</scope>
    <source>
        <strain evidence="11">WQ 2009</strain>
    </source>
</reference>
<dbReference type="PANTHER" id="PTHR30069:SF29">
    <property type="entry name" value="HEMOGLOBIN AND HEMOGLOBIN-HAPTOGLOBIN-BINDING PROTEIN 1-RELATED"/>
    <property type="match status" value="1"/>
</dbReference>
<dbReference type="InterPro" id="IPR039426">
    <property type="entry name" value="TonB-dep_rcpt-like"/>
</dbReference>
<evidence type="ECO:0000256" key="3">
    <source>
        <dbReference type="ARBA" id="ARBA00022452"/>
    </source>
</evidence>
<dbReference type="GO" id="GO:0044718">
    <property type="term" value="P:siderophore transmembrane transport"/>
    <property type="evidence" value="ECO:0007669"/>
    <property type="project" value="TreeGrafter"/>
</dbReference>
<keyword evidence="6 8" id="KW-0472">Membrane</keyword>
<keyword evidence="4 8" id="KW-0812">Transmembrane</keyword>
<evidence type="ECO:0000256" key="1">
    <source>
        <dbReference type="ARBA" id="ARBA00004571"/>
    </source>
</evidence>